<dbReference type="InterPro" id="IPR011810">
    <property type="entry name" value="Cya_phycin_syn"/>
</dbReference>
<evidence type="ECO:0000256" key="5">
    <source>
        <dbReference type="ARBA" id="ARBA00012968"/>
    </source>
</evidence>
<organism evidence="16 17">
    <name type="scientific">Peribacillus saganii</name>
    <dbReference type="NCBI Taxonomy" id="2303992"/>
    <lineage>
        <taxon>Bacteria</taxon>
        <taxon>Bacillati</taxon>
        <taxon>Bacillota</taxon>
        <taxon>Bacilli</taxon>
        <taxon>Bacillales</taxon>
        <taxon>Bacillaceae</taxon>
        <taxon>Peribacillus</taxon>
    </lineage>
</organism>
<evidence type="ECO:0000256" key="3">
    <source>
        <dbReference type="ARBA" id="ARBA00009060"/>
    </source>
</evidence>
<dbReference type="NCBIfam" id="NF010623">
    <property type="entry name" value="PRK14016.1"/>
    <property type="match status" value="1"/>
</dbReference>
<dbReference type="SUPFAM" id="SSF53623">
    <property type="entry name" value="MurD-like peptide ligases, catalytic domain"/>
    <property type="match status" value="1"/>
</dbReference>
<dbReference type="InterPro" id="IPR013651">
    <property type="entry name" value="ATP-grasp_RimK-type"/>
</dbReference>
<dbReference type="InterPro" id="IPR004101">
    <property type="entry name" value="Mur_ligase_C"/>
</dbReference>
<keyword evidence="9 14" id="KW-0547">Nucleotide-binding</keyword>
<dbReference type="SUPFAM" id="SSF56059">
    <property type="entry name" value="Glutathione synthetase ATP-binding domain-like"/>
    <property type="match status" value="1"/>
</dbReference>
<dbReference type="Gene3D" id="3.30.1490.20">
    <property type="entry name" value="ATP-grasp fold, A domain"/>
    <property type="match status" value="1"/>
</dbReference>
<dbReference type="PANTHER" id="PTHR23135:SF18">
    <property type="entry name" value="CYANOPHYCIN SYNTHETASE"/>
    <property type="match status" value="1"/>
</dbReference>
<dbReference type="Pfam" id="PF18921">
    <property type="entry name" value="Cyanophycin_syn"/>
    <property type="match status" value="1"/>
</dbReference>
<dbReference type="SUPFAM" id="SSF53244">
    <property type="entry name" value="MurD-like peptide ligases, peptide-binding domain"/>
    <property type="match status" value="1"/>
</dbReference>
<gene>
    <name evidence="16" type="primary">cphA</name>
    <name evidence="16" type="ORF">D0469_03225</name>
</gene>
<dbReference type="GO" id="GO:0005524">
    <property type="term" value="F:ATP binding"/>
    <property type="evidence" value="ECO:0007669"/>
    <property type="project" value="UniProtKB-UniRule"/>
</dbReference>
<evidence type="ECO:0000259" key="15">
    <source>
        <dbReference type="PROSITE" id="PS50975"/>
    </source>
</evidence>
<dbReference type="InterPro" id="IPR036565">
    <property type="entry name" value="Mur-like_cat_sf"/>
</dbReference>
<dbReference type="PROSITE" id="PS50975">
    <property type="entry name" value="ATP_GRASP"/>
    <property type="match status" value="1"/>
</dbReference>
<dbReference type="Pfam" id="PF08245">
    <property type="entry name" value="Mur_ligase_M"/>
    <property type="match status" value="1"/>
</dbReference>
<dbReference type="PANTHER" id="PTHR23135">
    <property type="entry name" value="MUR LIGASE FAMILY MEMBER"/>
    <property type="match status" value="1"/>
</dbReference>
<comment type="subunit">
    <text evidence="4">Homodimer.</text>
</comment>
<keyword evidence="17" id="KW-1185">Reference proteome</keyword>
<dbReference type="RefSeq" id="WP_117325201.1">
    <property type="nucleotide sequence ID" value="NZ_QVTE01000008.1"/>
</dbReference>
<dbReference type="Pfam" id="PF08443">
    <property type="entry name" value="RimK"/>
    <property type="match status" value="1"/>
</dbReference>
<dbReference type="InterPro" id="IPR011761">
    <property type="entry name" value="ATP-grasp"/>
</dbReference>
<dbReference type="GO" id="GO:0071161">
    <property type="term" value="F:cyanophycin synthetase activity (L-arginine-adding)"/>
    <property type="evidence" value="ECO:0007669"/>
    <property type="project" value="UniProtKB-EC"/>
</dbReference>
<evidence type="ECO:0000256" key="4">
    <source>
        <dbReference type="ARBA" id="ARBA00011738"/>
    </source>
</evidence>
<dbReference type="AlphaFoldDB" id="A0A372LS05"/>
<comment type="catalytic activity">
    <reaction evidence="12">
        <text>[L-4-(L-arginin-2-N-yl)aspartate](n)-L-aspartate + L-arginine + ATP = [L-4-(L-arginin-2-N-yl)aspartate](n+1) + ADP + phosphate + H(+)</text>
        <dbReference type="Rhea" id="RHEA:23888"/>
        <dbReference type="Rhea" id="RHEA-COMP:13732"/>
        <dbReference type="Rhea" id="RHEA-COMP:13733"/>
        <dbReference type="ChEBI" id="CHEBI:15378"/>
        <dbReference type="ChEBI" id="CHEBI:30616"/>
        <dbReference type="ChEBI" id="CHEBI:32682"/>
        <dbReference type="ChEBI" id="CHEBI:43474"/>
        <dbReference type="ChEBI" id="CHEBI:137986"/>
        <dbReference type="ChEBI" id="CHEBI:137990"/>
        <dbReference type="ChEBI" id="CHEBI:456216"/>
        <dbReference type="EC" id="6.3.2.30"/>
    </reaction>
</comment>
<evidence type="ECO:0000256" key="8">
    <source>
        <dbReference type="ARBA" id="ARBA00022598"/>
    </source>
</evidence>
<evidence type="ECO:0000256" key="13">
    <source>
        <dbReference type="ARBA" id="ARBA00048425"/>
    </source>
</evidence>
<evidence type="ECO:0000256" key="11">
    <source>
        <dbReference type="ARBA" id="ARBA00031353"/>
    </source>
</evidence>
<dbReference type="Gene3D" id="3.30.470.20">
    <property type="entry name" value="ATP-grasp fold, B domain"/>
    <property type="match status" value="1"/>
</dbReference>
<dbReference type="GO" id="GO:0071160">
    <property type="term" value="F:cyanophycin synthetase activity (L-aspartate-adding)"/>
    <property type="evidence" value="ECO:0007669"/>
    <property type="project" value="UniProtKB-EC"/>
</dbReference>
<dbReference type="Gene3D" id="3.40.1190.10">
    <property type="entry name" value="Mur-like, catalytic domain"/>
    <property type="match status" value="1"/>
</dbReference>
<evidence type="ECO:0000256" key="2">
    <source>
        <dbReference type="ARBA" id="ARBA00004752"/>
    </source>
</evidence>
<comment type="function">
    <text evidence="1">Catalyzes the ATP-dependent polymerization of arginine and aspartate to multi-L-arginyl-poly-L-aspartic acid (cyanophycin; a water-insoluble reserve polymer).</text>
</comment>
<sequence>MKINRVRYLKGPNYFSYKPSIWIELDIEELEYQPSDKIPSFTEKLLKIMPTLKKHTCSTGYEGGFVERLYEGTWMGHILEHMAIELQVLAGIQVNRGKTITGSKPGIYYIAYDYKEPKSAYYAFEAAMEIVMSLLTDRKLSTIQPAVDKIAQLYYENKLGPSTEAIYEAALRLKIPAERVGTDSLVRLGIGSRQKFVQATISSQTSILAVENSCCKQATKTILESCGVPVPIGEKVSTLEEIFEAAEELGFPLVLKPSNGRQGEGVITNIKNKEELFNVAHCLDQHVESFIIERHYEGNDYRLTIVDGKMVAASLRVPPFVIGNGEDSIRSLIEEENKNPLRGNDHEKPMSKIPLNHTVTCYLEKLDLTLNSIPDKGQVIQVVGNANLSTGGKALDVTDQVHPTIKNIAITAAKAIGLDIAGIDLICKDISKPYHRDSVAVIEVNAAPGIRMHHYPSEGKKRDVGKAIVEYLFKSREEAAIPVVAITGTNGKTTTTRLVNFFLSEDNVTVGMTNSDGVYINSLPIDQGDCSGPISARKILSNPAVDYAVLETARGGILREGLAFDYCDIGIVTNVAEDHLGTDGIDTFEQLVKLKRLIPEVVHENGYCVLNADDAEVAKMAGYTKGIVIYTSQNEHNIYLRQALQSGKSAWYADQNGWIVFAAGGIRQRFLPARDIPVTINGSAKHNISNLLQALAAAHSLGIPFERLKEKAMAFLPDTTLSKGRFNVREMNGRRIVVDYAHNASGMEAIYDTLLSFNKNRLFTVVAGPGDRKDEEIVNMAKMAAQQSDILIIKEDDDLRGRDPYEVPSIMHQAAIDTGNMRNDSVIIIRDELKAFQFAWEKSQPGDLLLFLYTDFNYVTQFFERFSSDKKLGSRKI</sequence>
<accession>A0A372LS05</accession>
<evidence type="ECO:0000256" key="9">
    <source>
        <dbReference type="ARBA" id="ARBA00022741"/>
    </source>
</evidence>
<dbReference type="EC" id="6.3.2.29" evidence="6"/>
<comment type="caution">
    <text evidence="16">The sequence shown here is derived from an EMBL/GenBank/DDBJ whole genome shotgun (WGS) entry which is preliminary data.</text>
</comment>
<dbReference type="OrthoDB" id="9803907at2"/>
<dbReference type="InterPro" id="IPR013815">
    <property type="entry name" value="ATP_grasp_subdomain_1"/>
</dbReference>
<evidence type="ECO:0000256" key="1">
    <source>
        <dbReference type="ARBA" id="ARBA00003184"/>
    </source>
</evidence>
<evidence type="ECO:0000256" key="6">
    <source>
        <dbReference type="ARBA" id="ARBA00013005"/>
    </source>
</evidence>
<evidence type="ECO:0000256" key="12">
    <source>
        <dbReference type="ARBA" id="ARBA00048094"/>
    </source>
</evidence>
<dbReference type="GO" id="GO:0046872">
    <property type="term" value="F:metal ion binding"/>
    <property type="evidence" value="ECO:0007669"/>
    <property type="project" value="InterPro"/>
</dbReference>
<dbReference type="EC" id="6.3.2.30" evidence="5"/>
<evidence type="ECO:0000256" key="10">
    <source>
        <dbReference type="ARBA" id="ARBA00022840"/>
    </source>
</evidence>
<dbReference type="InterPro" id="IPR036615">
    <property type="entry name" value="Mur_ligase_C_dom_sf"/>
</dbReference>
<dbReference type="InterPro" id="IPR005479">
    <property type="entry name" value="CPAse_ATP-bd"/>
</dbReference>
<name>A0A372LS05_9BACI</name>
<dbReference type="InterPro" id="IPR013221">
    <property type="entry name" value="Mur_ligase_cen"/>
</dbReference>
<dbReference type="Proteomes" id="UP000264541">
    <property type="component" value="Unassembled WGS sequence"/>
</dbReference>
<proteinExistence type="inferred from homology"/>
<evidence type="ECO:0000313" key="17">
    <source>
        <dbReference type="Proteomes" id="UP000264541"/>
    </source>
</evidence>
<keyword evidence="8 16" id="KW-0436">Ligase</keyword>
<feature type="domain" description="ATP-grasp" evidence="15">
    <location>
        <begin position="220"/>
        <end position="473"/>
    </location>
</feature>
<protein>
    <recommendedName>
        <fullName evidence="7">Cyanophycin synthetase</fullName>
        <ecNumber evidence="6">6.3.2.29</ecNumber>
        <ecNumber evidence="5">6.3.2.30</ecNumber>
    </recommendedName>
    <alternativeName>
        <fullName evidence="11">Cyanophycin synthase</fullName>
    </alternativeName>
</protein>
<evidence type="ECO:0000313" key="16">
    <source>
        <dbReference type="EMBL" id="RFU70973.1"/>
    </source>
</evidence>
<dbReference type="NCBIfam" id="TIGR02068">
    <property type="entry name" value="cya_phycin_syn"/>
    <property type="match status" value="1"/>
</dbReference>
<evidence type="ECO:0000256" key="14">
    <source>
        <dbReference type="PROSITE-ProRule" id="PRU00409"/>
    </source>
</evidence>
<keyword evidence="10 14" id="KW-0067">ATP-binding</keyword>
<comment type="similarity">
    <text evidence="3">In the C-terminal section; belongs to the MurCDEF family.</text>
</comment>
<dbReference type="Gene3D" id="3.90.190.20">
    <property type="entry name" value="Mur ligase, C-terminal domain"/>
    <property type="match status" value="1"/>
</dbReference>
<dbReference type="InterPro" id="IPR044019">
    <property type="entry name" value="Cyanophycin_syn_N"/>
</dbReference>
<reference evidence="16 17" key="1">
    <citation type="submission" date="2018-08" db="EMBL/GenBank/DDBJ databases">
        <title>Bacillus chawlae sp. nov., Bacillus glennii sp. nov., and Bacillus saganii sp. nov. Isolated from the Vehicle Assembly Building at Kennedy Space Center where the Viking Spacecraft were Assembled.</title>
        <authorList>
            <person name="Seuylemezian A."/>
            <person name="Vaishampayan P."/>
        </authorList>
    </citation>
    <scope>NUCLEOTIDE SEQUENCE [LARGE SCALE GENOMIC DNA]</scope>
    <source>
        <strain evidence="16 17">V47-23a</strain>
    </source>
</reference>
<comment type="pathway">
    <text evidence="2">Cell wall biogenesis; peptidoglycan biosynthesis.</text>
</comment>
<comment type="catalytic activity">
    <reaction evidence="13">
        <text>[L-4-(L-arginin-2-N-yl)aspartate](n) + L-aspartate + ATP = [L-4-(L-arginin-2-N-yl)aspartate](n)-L-aspartate + ADP + phosphate + H(+)</text>
        <dbReference type="Rhea" id="RHEA:13277"/>
        <dbReference type="Rhea" id="RHEA-COMP:13728"/>
        <dbReference type="Rhea" id="RHEA-COMP:13733"/>
        <dbReference type="ChEBI" id="CHEBI:15378"/>
        <dbReference type="ChEBI" id="CHEBI:29991"/>
        <dbReference type="ChEBI" id="CHEBI:30616"/>
        <dbReference type="ChEBI" id="CHEBI:43474"/>
        <dbReference type="ChEBI" id="CHEBI:137986"/>
        <dbReference type="ChEBI" id="CHEBI:137990"/>
        <dbReference type="ChEBI" id="CHEBI:456216"/>
        <dbReference type="EC" id="6.3.2.29"/>
    </reaction>
</comment>
<dbReference type="Pfam" id="PF02875">
    <property type="entry name" value="Mur_ligase_C"/>
    <property type="match status" value="1"/>
</dbReference>
<evidence type="ECO:0000256" key="7">
    <source>
        <dbReference type="ARBA" id="ARBA00022036"/>
    </source>
</evidence>
<dbReference type="EMBL" id="QVTE01000008">
    <property type="protein sequence ID" value="RFU70973.1"/>
    <property type="molecule type" value="Genomic_DNA"/>
</dbReference>
<dbReference type="Pfam" id="PF02786">
    <property type="entry name" value="CPSase_L_D2"/>
    <property type="match status" value="1"/>
</dbReference>